<dbReference type="Gene3D" id="1.10.1040.30">
    <property type="entry name" value="ISWI, HAND domain"/>
    <property type="match status" value="1"/>
</dbReference>
<dbReference type="SUPFAM" id="SSF101224">
    <property type="entry name" value="HAND domain of the nucleosome remodeling ATPase ISWI"/>
    <property type="match status" value="1"/>
</dbReference>
<proteinExistence type="inferred from homology"/>
<keyword evidence="3" id="KW-0378">Hydrolase</keyword>
<evidence type="ECO:0000256" key="4">
    <source>
        <dbReference type="ARBA" id="ARBA00022853"/>
    </source>
</evidence>
<feature type="compositionally biased region" description="Polar residues" evidence="6">
    <location>
        <begin position="41"/>
        <end position="50"/>
    </location>
</feature>
<gene>
    <name evidence="8" type="ORF">GPUH_LOCUS5719</name>
</gene>
<evidence type="ECO:0000256" key="3">
    <source>
        <dbReference type="ARBA" id="ARBA00022801"/>
    </source>
</evidence>
<keyword evidence="4" id="KW-0156">Chromatin regulator</keyword>
<dbReference type="SUPFAM" id="SSF46689">
    <property type="entry name" value="Homeodomain-like"/>
    <property type="match status" value="1"/>
</dbReference>
<dbReference type="GO" id="GO:0034728">
    <property type="term" value="P:nucleosome organization"/>
    <property type="evidence" value="ECO:0007669"/>
    <property type="project" value="TreeGrafter"/>
</dbReference>
<dbReference type="GO" id="GO:0003677">
    <property type="term" value="F:DNA binding"/>
    <property type="evidence" value="ECO:0007669"/>
    <property type="project" value="InterPro"/>
</dbReference>
<dbReference type="GO" id="GO:0005634">
    <property type="term" value="C:nucleus"/>
    <property type="evidence" value="ECO:0007669"/>
    <property type="project" value="UniProtKB-SubCell"/>
</dbReference>
<evidence type="ECO:0000256" key="2">
    <source>
        <dbReference type="ARBA" id="ARBA00009687"/>
    </source>
</evidence>
<comment type="subcellular location">
    <subcellularLocation>
        <location evidence="1">Nucleus</location>
    </subcellularLocation>
</comment>
<dbReference type="InterPro" id="IPR009057">
    <property type="entry name" value="Homeodomain-like_sf"/>
</dbReference>
<dbReference type="GO" id="GO:0042393">
    <property type="term" value="F:histone binding"/>
    <property type="evidence" value="ECO:0007669"/>
    <property type="project" value="TreeGrafter"/>
</dbReference>
<feature type="compositionally biased region" description="Basic and acidic residues" evidence="6">
    <location>
        <begin position="12"/>
        <end position="28"/>
    </location>
</feature>
<reference evidence="8 9" key="2">
    <citation type="submission" date="2018-11" db="EMBL/GenBank/DDBJ databases">
        <authorList>
            <consortium name="Pathogen Informatics"/>
        </authorList>
    </citation>
    <scope>NUCLEOTIDE SEQUENCE [LARGE SCALE GENOMIC DNA]</scope>
</reference>
<dbReference type="Proteomes" id="UP000271098">
    <property type="component" value="Unassembled WGS sequence"/>
</dbReference>
<name>A0A183DAH7_9BILA</name>
<protein>
    <submittedName>
        <fullName evidence="10">SANT domain-containing protein</fullName>
    </submittedName>
</protein>
<sequence>MNSEAQKPPDLPLKEAEKKQKEEQKKIDSAVPLTEEEQNEKTQLLTQGQSTWSRREFQQFIKANEKYGRHDLENIAKEIDSKTPVEVEQYAKLFWERLDELADHERILATIEKVSSSLGFKLR</sequence>
<dbReference type="WBParaSite" id="GPUH_0000572601-mRNA-1">
    <property type="protein sequence ID" value="GPUH_0000572601-mRNA-1"/>
    <property type="gene ID" value="GPUH_0000572601"/>
</dbReference>
<dbReference type="GO" id="GO:0000785">
    <property type="term" value="C:chromatin"/>
    <property type="evidence" value="ECO:0007669"/>
    <property type="project" value="TreeGrafter"/>
</dbReference>
<dbReference type="InterPro" id="IPR017884">
    <property type="entry name" value="SANT_dom"/>
</dbReference>
<organism evidence="10">
    <name type="scientific">Gongylonema pulchrum</name>
    <dbReference type="NCBI Taxonomy" id="637853"/>
    <lineage>
        <taxon>Eukaryota</taxon>
        <taxon>Metazoa</taxon>
        <taxon>Ecdysozoa</taxon>
        <taxon>Nematoda</taxon>
        <taxon>Chromadorea</taxon>
        <taxon>Rhabditida</taxon>
        <taxon>Spirurina</taxon>
        <taxon>Spiruromorpha</taxon>
        <taxon>Spiruroidea</taxon>
        <taxon>Gongylonematidae</taxon>
        <taxon>Gongylonema</taxon>
    </lineage>
</organism>
<evidence type="ECO:0000313" key="9">
    <source>
        <dbReference type="Proteomes" id="UP000271098"/>
    </source>
</evidence>
<dbReference type="FunFam" id="1.10.10.60:FF:000022">
    <property type="entry name" value="ISWI chromatin-remodeling complex ATPase CHR11 isoform A"/>
    <property type="match status" value="1"/>
</dbReference>
<dbReference type="InterPro" id="IPR015194">
    <property type="entry name" value="ISWI_HAND-dom"/>
</dbReference>
<reference evidence="10" key="1">
    <citation type="submission" date="2016-06" db="UniProtKB">
        <authorList>
            <consortium name="WormBaseParasite"/>
        </authorList>
    </citation>
    <scope>IDENTIFICATION</scope>
</reference>
<dbReference type="EMBL" id="UYRT01012478">
    <property type="protein sequence ID" value="VDK51910.1"/>
    <property type="molecule type" value="Genomic_DNA"/>
</dbReference>
<dbReference type="OrthoDB" id="5857104at2759"/>
<dbReference type="GO" id="GO:0031491">
    <property type="term" value="F:nucleosome binding"/>
    <property type="evidence" value="ECO:0007669"/>
    <property type="project" value="InterPro"/>
</dbReference>
<keyword evidence="9" id="KW-1185">Reference proteome</keyword>
<evidence type="ECO:0000256" key="6">
    <source>
        <dbReference type="SAM" id="MobiDB-lite"/>
    </source>
</evidence>
<accession>A0A183DAH7</accession>
<evidence type="ECO:0000313" key="10">
    <source>
        <dbReference type="WBParaSite" id="GPUH_0000572601-mRNA-1"/>
    </source>
</evidence>
<feature type="region of interest" description="Disordered" evidence="6">
    <location>
        <begin position="1"/>
        <end position="50"/>
    </location>
</feature>
<dbReference type="InterPro" id="IPR001005">
    <property type="entry name" value="SANT/Myb"/>
</dbReference>
<evidence type="ECO:0000256" key="1">
    <source>
        <dbReference type="ARBA" id="ARBA00004123"/>
    </source>
</evidence>
<comment type="similarity">
    <text evidence="2">Belongs to the SNF2/RAD54 helicase family. ISWI subfamily.</text>
</comment>
<feature type="domain" description="SANT" evidence="7">
    <location>
        <begin position="47"/>
        <end position="99"/>
    </location>
</feature>
<dbReference type="AlphaFoldDB" id="A0A183DAH7"/>
<evidence type="ECO:0000256" key="5">
    <source>
        <dbReference type="ARBA" id="ARBA00023242"/>
    </source>
</evidence>
<dbReference type="GO" id="GO:0140658">
    <property type="term" value="F:ATP-dependent chromatin remodeler activity"/>
    <property type="evidence" value="ECO:0007669"/>
    <property type="project" value="TreeGrafter"/>
</dbReference>
<dbReference type="PANTHER" id="PTHR45623">
    <property type="entry name" value="CHROMODOMAIN-HELICASE-DNA-BINDING PROTEIN 3-RELATED-RELATED"/>
    <property type="match status" value="1"/>
</dbReference>
<dbReference type="PANTHER" id="PTHR45623:SF49">
    <property type="entry name" value="SWI_SNF-RELATED MATRIX-ASSOCIATED ACTIN-DEPENDENT REGULATOR OF CHROMATIN SUBFAMILY A MEMBER 5"/>
    <property type="match status" value="1"/>
</dbReference>
<evidence type="ECO:0000313" key="8">
    <source>
        <dbReference type="EMBL" id="VDK51910.1"/>
    </source>
</evidence>
<dbReference type="Gene3D" id="1.10.10.60">
    <property type="entry name" value="Homeodomain-like"/>
    <property type="match status" value="1"/>
</dbReference>
<keyword evidence="5" id="KW-0539">Nucleus</keyword>
<dbReference type="GO" id="GO:0016887">
    <property type="term" value="F:ATP hydrolysis activity"/>
    <property type="evidence" value="ECO:0007669"/>
    <property type="project" value="TreeGrafter"/>
</dbReference>
<evidence type="ECO:0000259" key="7">
    <source>
        <dbReference type="PROSITE" id="PS51293"/>
    </source>
</evidence>
<dbReference type="CDD" id="cd00167">
    <property type="entry name" value="SANT"/>
    <property type="match status" value="1"/>
</dbReference>
<dbReference type="InterPro" id="IPR036306">
    <property type="entry name" value="ISWI_HAND-dom_sf"/>
</dbReference>
<dbReference type="SMART" id="SM00717">
    <property type="entry name" value="SANT"/>
    <property type="match status" value="1"/>
</dbReference>
<dbReference type="PROSITE" id="PS51293">
    <property type="entry name" value="SANT"/>
    <property type="match status" value="1"/>
</dbReference>
<dbReference type="Pfam" id="PF09110">
    <property type="entry name" value="HAND"/>
    <property type="match status" value="1"/>
</dbReference>